<feature type="compositionally biased region" description="Basic and acidic residues" evidence="1">
    <location>
        <begin position="1"/>
        <end position="11"/>
    </location>
</feature>
<evidence type="ECO:0000313" key="3">
    <source>
        <dbReference type="Proteomes" id="UP001497457"/>
    </source>
</evidence>
<accession>A0ABC8ZTB4</accession>
<protein>
    <submittedName>
        <fullName evidence="2">Uncharacterized protein</fullName>
    </submittedName>
</protein>
<dbReference type="EMBL" id="OZ075112">
    <property type="protein sequence ID" value="CAL4966430.1"/>
    <property type="molecule type" value="Genomic_DNA"/>
</dbReference>
<proteinExistence type="predicted"/>
<keyword evidence="3" id="KW-1185">Reference proteome</keyword>
<evidence type="ECO:0000256" key="1">
    <source>
        <dbReference type="SAM" id="MobiDB-lite"/>
    </source>
</evidence>
<organism evidence="2 3">
    <name type="scientific">Urochloa decumbens</name>
    <dbReference type="NCBI Taxonomy" id="240449"/>
    <lineage>
        <taxon>Eukaryota</taxon>
        <taxon>Viridiplantae</taxon>
        <taxon>Streptophyta</taxon>
        <taxon>Embryophyta</taxon>
        <taxon>Tracheophyta</taxon>
        <taxon>Spermatophyta</taxon>
        <taxon>Magnoliopsida</taxon>
        <taxon>Liliopsida</taxon>
        <taxon>Poales</taxon>
        <taxon>Poaceae</taxon>
        <taxon>PACMAD clade</taxon>
        <taxon>Panicoideae</taxon>
        <taxon>Panicodae</taxon>
        <taxon>Paniceae</taxon>
        <taxon>Melinidinae</taxon>
        <taxon>Urochloa</taxon>
    </lineage>
</organism>
<evidence type="ECO:0000313" key="2">
    <source>
        <dbReference type="EMBL" id="CAL4966430.1"/>
    </source>
</evidence>
<feature type="compositionally biased region" description="Low complexity" evidence="1">
    <location>
        <begin position="12"/>
        <end position="33"/>
    </location>
</feature>
<feature type="region of interest" description="Disordered" evidence="1">
    <location>
        <begin position="1"/>
        <end position="33"/>
    </location>
</feature>
<dbReference type="Proteomes" id="UP001497457">
    <property type="component" value="Chromosome 2b"/>
</dbReference>
<sequence>MDMDWRARTDTPARTAGRPAPGPGVRPAATGRPSPCARVHELVPLAFHHALWLSLIDSVLVDGVGEEDTGWLEPGAARADTAHAFMAPPLFIRRRTATPSPQRTCSRPSLSPNRCRYSDSDAVRAQRFAGSTFFGLHRPS</sequence>
<name>A0ABC8ZTB4_9POAL</name>
<gene>
    <name evidence="2" type="ORF">URODEC1_LOCUS47783</name>
</gene>
<dbReference type="AlphaFoldDB" id="A0ABC8ZTB4"/>
<reference evidence="2" key="1">
    <citation type="submission" date="2024-10" db="EMBL/GenBank/DDBJ databases">
        <authorList>
            <person name="Ryan C."/>
        </authorList>
    </citation>
    <scope>NUCLEOTIDE SEQUENCE [LARGE SCALE GENOMIC DNA]</scope>
</reference>